<name>A0A8K0R4P0_9PLEO</name>
<accession>A0A8K0R4P0</accession>
<evidence type="ECO:0000313" key="2">
    <source>
        <dbReference type="Proteomes" id="UP000813461"/>
    </source>
</evidence>
<organism evidence="1 2">
    <name type="scientific">Paraphoma chrysanthemicola</name>
    <dbReference type="NCBI Taxonomy" id="798071"/>
    <lineage>
        <taxon>Eukaryota</taxon>
        <taxon>Fungi</taxon>
        <taxon>Dikarya</taxon>
        <taxon>Ascomycota</taxon>
        <taxon>Pezizomycotina</taxon>
        <taxon>Dothideomycetes</taxon>
        <taxon>Pleosporomycetidae</taxon>
        <taxon>Pleosporales</taxon>
        <taxon>Pleosporineae</taxon>
        <taxon>Phaeosphaeriaceae</taxon>
        <taxon>Paraphoma</taxon>
    </lineage>
</organism>
<gene>
    <name evidence="1" type="ORF">FB567DRAFT_580616</name>
</gene>
<dbReference type="AlphaFoldDB" id="A0A8K0R4P0"/>
<dbReference type="EMBL" id="JAGMVJ010000011">
    <property type="protein sequence ID" value="KAH7086492.1"/>
    <property type="molecule type" value="Genomic_DNA"/>
</dbReference>
<dbReference type="Proteomes" id="UP000813461">
    <property type="component" value="Unassembled WGS sequence"/>
</dbReference>
<sequence>MAQPLYTPISFVSPISDTTRRHSAHTTTPLRRLSTYLKNAVTLEDTSSAVRRESIISDLVGAEQESVRRASIASAQDRRQDLALQEARRASVGAFWERYGSVGEDGRRGSLIGGEGERRGSVAGGSERALLGARRWRRINRSFCGEIEVDCVGGTVGAGREIVTKLSIGVQIGKGFTIETA</sequence>
<evidence type="ECO:0000313" key="1">
    <source>
        <dbReference type="EMBL" id="KAH7086492.1"/>
    </source>
</evidence>
<dbReference type="OrthoDB" id="3785088at2759"/>
<keyword evidence="2" id="KW-1185">Reference proteome</keyword>
<reference evidence="1" key="1">
    <citation type="journal article" date="2021" name="Nat. Commun.">
        <title>Genetic determinants of endophytism in the Arabidopsis root mycobiome.</title>
        <authorList>
            <person name="Mesny F."/>
            <person name="Miyauchi S."/>
            <person name="Thiergart T."/>
            <person name="Pickel B."/>
            <person name="Atanasova L."/>
            <person name="Karlsson M."/>
            <person name="Huettel B."/>
            <person name="Barry K.W."/>
            <person name="Haridas S."/>
            <person name="Chen C."/>
            <person name="Bauer D."/>
            <person name="Andreopoulos W."/>
            <person name="Pangilinan J."/>
            <person name="LaButti K."/>
            <person name="Riley R."/>
            <person name="Lipzen A."/>
            <person name="Clum A."/>
            <person name="Drula E."/>
            <person name="Henrissat B."/>
            <person name="Kohler A."/>
            <person name="Grigoriev I.V."/>
            <person name="Martin F.M."/>
            <person name="Hacquard S."/>
        </authorList>
    </citation>
    <scope>NUCLEOTIDE SEQUENCE</scope>
    <source>
        <strain evidence="1">MPI-SDFR-AT-0120</strain>
    </source>
</reference>
<comment type="caution">
    <text evidence="1">The sequence shown here is derived from an EMBL/GenBank/DDBJ whole genome shotgun (WGS) entry which is preliminary data.</text>
</comment>
<proteinExistence type="predicted"/>
<protein>
    <submittedName>
        <fullName evidence="1">Uncharacterized protein</fullName>
    </submittedName>
</protein>